<name>A0ABW2W1F5_9ACTN</name>
<accession>A0ABW2W1F5</accession>
<evidence type="ECO:0000313" key="1">
    <source>
        <dbReference type="EMBL" id="MFD0289782.1"/>
    </source>
</evidence>
<organism evidence="1 2">
    <name type="scientific">Streptomyces lutosisoli</name>
    <dbReference type="NCBI Taxonomy" id="2665721"/>
    <lineage>
        <taxon>Bacteria</taxon>
        <taxon>Bacillati</taxon>
        <taxon>Actinomycetota</taxon>
        <taxon>Actinomycetes</taxon>
        <taxon>Kitasatosporales</taxon>
        <taxon>Streptomycetaceae</taxon>
        <taxon>Streptomyces</taxon>
    </lineage>
</organism>
<dbReference type="Proteomes" id="UP001596957">
    <property type="component" value="Unassembled WGS sequence"/>
</dbReference>
<dbReference type="EMBL" id="JBHTEC010000011">
    <property type="protein sequence ID" value="MFD0289782.1"/>
    <property type="molecule type" value="Genomic_DNA"/>
</dbReference>
<comment type="caution">
    <text evidence="1">The sequence shown here is derived from an EMBL/GenBank/DDBJ whole genome shotgun (WGS) entry which is preliminary data.</text>
</comment>
<evidence type="ECO:0000313" key="2">
    <source>
        <dbReference type="Proteomes" id="UP001596957"/>
    </source>
</evidence>
<gene>
    <name evidence="1" type="ORF">ACFQZP_51075</name>
</gene>
<protein>
    <submittedName>
        <fullName evidence="1">Uncharacterized protein</fullName>
    </submittedName>
</protein>
<dbReference type="RefSeq" id="WP_381263347.1">
    <property type="nucleotide sequence ID" value="NZ_JBHTBI010000076.1"/>
</dbReference>
<proteinExistence type="predicted"/>
<sequence>MTAPVVKRSDQEVINLLAHRAGTLHLGLANYCWFLDPDKALCLKLAGSSDRSRPLVGMCDSARCPQATHHSCHCDA</sequence>
<keyword evidence="2" id="KW-1185">Reference proteome</keyword>
<reference evidence="2" key="1">
    <citation type="journal article" date="2019" name="Int. J. Syst. Evol. Microbiol.">
        <title>The Global Catalogue of Microorganisms (GCM) 10K type strain sequencing project: providing services to taxonomists for standard genome sequencing and annotation.</title>
        <authorList>
            <consortium name="The Broad Institute Genomics Platform"/>
            <consortium name="The Broad Institute Genome Sequencing Center for Infectious Disease"/>
            <person name="Wu L."/>
            <person name="Ma J."/>
        </authorList>
    </citation>
    <scope>NUCLEOTIDE SEQUENCE [LARGE SCALE GENOMIC DNA]</scope>
    <source>
        <strain evidence="2">CGMCC 4.7198</strain>
    </source>
</reference>